<keyword evidence="2" id="KW-0812">Transmembrane</keyword>
<feature type="transmembrane region" description="Helical" evidence="2">
    <location>
        <begin position="133"/>
        <end position="159"/>
    </location>
</feature>
<dbReference type="InterPro" id="IPR002528">
    <property type="entry name" value="MATE_fam"/>
</dbReference>
<protein>
    <recommendedName>
        <fullName evidence="4">Polysaccharide biosynthesis protein C-terminal domain-containing protein</fullName>
    </recommendedName>
</protein>
<feature type="transmembrane region" description="Helical" evidence="2">
    <location>
        <begin position="48"/>
        <end position="71"/>
    </location>
</feature>
<feature type="transmembrane region" description="Helical" evidence="2">
    <location>
        <begin position="77"/>
        <end position="101"/>
    </location>
</feature>
<feature type="transmembrane region" description="Helical" evidence="2">
    <location>
        <begin position="247"/>
        <end position="268"/>
    </location>
</feature>
<dbReference type="AlphaFoldDB" id="A0A7S1GS05"/>
<keyword evidence="2" id="KW-1133">Transmembrane helix</keyword>
<gene>
    <name evidence="3" type="ORF">CTEN0397_LOCUS15927</name>
</gene>
<dbReference type="PANTHER" id="PTHR11206">
    <property type="entry name" value="MULTIDRUG RESISTANCE PROTEIN"/>
    <property type="match status" value="1"/>
</dbReference>
<feature type="transmembrane region" description="Helical" evidence="2">
    <location>
        <begin position="171"/>
        <end position="192"/>
    </location>
</feature>
<name>A0A7S1GS05_CYCTE</name>
<dbReference type="GO" id="GO:0015297">
    <property type="term" value="F:antiporter activity"/>
    <property type="evidence" value="ECO:0007669"/>
    <property type="project" value="InterPro"/>
</dbReference>
<feature type="transmembrane region" description="Helical" evidence="2">
    <location>
        <begin position="204"/>
        <end position="225"/>
    </location>
</feature>
<keyword evidence="2" id="KW-0472">Membrane</keyword>
<feature type="transmembrane region" description="Helical" evidence="2">
    <location>
        <begin position="311"/>
        <end position="330"/>
    </location>
</feature>
<dbReference type="Pfam" id="PF01554">
    <property type="entry name" value="MatE"/>
    <property type="match status" value="1"/>
</dbReference>
<feature type="transmembrane region" description="Helical" evidence="2">
    <location>
        <begin position="280"/>
        <end position="305"/>
    </location>
</feature>
<dbReference type="GO" id="GO:0016020">
    <property type="term" value="C:membrane"/>
    <property type="evidence" value="ECO:0007669"/>
    <property type="project" value="InterPro"/>
</dbReference>
<comment type="similarity">
    <text evidence="1">Belongs to the multi antimicrobial extrusion (MATE) (TC 2.A.66.1) family.</text>
</comment>
<evidence type="ECO:0000313" key="3">
    <source>
        <dbReference type="EMBL" id="CAD8944723.1"/>
    </source>
</evidence>
<sequence length="355" mass="39503">MMEPIYKFIHQTPMVVHTAAQWLQIFAVGAPFPLMVRVCQRFLGTQKVVWPVAISTSVSAFIVHPIMLWIFVPTLGFMGSAVAIILTNSSQVILTLGYLYFRPVYHPGTWNGLSWEIFKDAVQIGPMLAFLRLSLGGVLSFGEWCFWGATCFIAGSLGVIPLDIHSVPANLVPTLSMITLGLAIALSLRMSHVMSESPAKARKLAAIGMGSAILFGIIVSLLFYVCRDLIVRLFTTNEEVIQGCQEIWLDVCIMIILRFIYVINTGIMRSLGMQWRTAGFVFLVLWFSGLPTLVHVGAIGGVTAIWRCLPYFYFALNVLIMICYTIADWGKVNELIKEKKARSEGLQATEETRLV</sequence>
<feature type="transmembrane region" description="Helical" evidence="2">
    <location>
        <begin position="20"/>
        <end position="36"/>
    </location>
</feature>
<organism evidence="3">
    <name type="scientific">Cyclophora tenuis</name>
    <name type="common">Marine diatom</name>
    <dbReference type="NCBI Taxonomy" id="216820"/>
    <lineage>
        <taxon>Eukaryota</taxon>
        <taxon>Sar</taxon>
        <taxon>Stramenopiles</taxon>
        <taxon>Ochrophyta</taxon>
        <taxon>Bacillariophyta</taxon>
        <taxon>Fragilariophyceae</taxon>
        <taxon>Fragilariophycidae</taxon>
        <taxon>Cyclophorales</taxon>
        <taxon>Cyclophoraceae</taxon>
        <taxon>Cyclophora</taxon>
    </lineage>
</organism>
<accession>A0A7S1GS05</accession>
<evidence type="ECO:0000256" key="1">
    <source>
        <dbReference type="ARBA" id="ARBA00010199"/>
    </source>
</evidence>
<reference evidence="3" key="1">
    <citation type="submission" date="2021-01" db="EMBL/GenBank/DDBJ databases">
        <authorList>
            <person name="Corre E."/>
            <person name="Pelletier E."/>
            <person name="Niang G."/>
            <person name="Scheremetjew M."/>
            <person name="Finn R."/>
            <person name="Kale V."/>
            <person name="Holt S."/>
            <person name="Cochrane G."/>
            <person name="Meng A."/>
            <person name="Brown T."/>
            <person name="Cohen L."/>
        </authorList>
    </citation>
    <scope>NUCLEOTIDE SEQUENCE</scope>
    <source>
        <strain evidence="3">ECT3854</strain>
    </source>
</reference>
<evidence type="ECO:0008006" key="4">
    <source>
        <dbReference type="Google" id="ProtNLM"/>
    </source>
</evidence>
<proteinExistence type="inferred from homology"/>
<evidence type="ECO:0000256" key="2">
    <source>
        <dbReference type="SAM" id="Phobius"/>
    </source>
</evidence>
<dbReference type="GO" id="GO:0042910">
    <property type="term" value="F:xenobiotic transmembrane transporter activity"/>
    <property type="evidence" value="ECO:0007669"/>
    <property type="project" value="InterPro"/>
</dbReference>
<dbReference type="EMBL" id="HBFW01024843">
    <property type="protein sequence ID" value="CAD8944723.1"/>
    <property type="molecule type" value="Transcribed_RNA"/>
</dbReference>